<dbReference type="InterPro" id="IPR011711">
    <property type="entry name" value="GntR_C"/>
</dbReference>
<evidence type="ECO:0000256" key="2">
    <source>
        <dbReference type="ARBA" id="ARBA00023125"/>
    </source>
</evidence>
<keyword evidence="6" id="KW-1185">Reference proteome</keyword>
<dbReference type="GO" id="GO:0003677">
    <property type="term" value="F:DNA binding"/>
    <property type="evidence" value="ECO:0007669"/>
    <property type="project" value="UniProtKB-KW"/>
</dbReference>
<dbReference type="SUPFAM" id="SSF48008">
    <property type="entry name" value="GntR ligand-binding domain-like"/>
    <property type="match status" value="1"/>
</dbReference>
<dbReference type="Pfam" id="PF07729">
    <property type="entry name" value="FCD"/>
    <property type="match status" value="1"/>
</dbReference>
<organism evidence="5 6">
    <name type="scientific">Marinobacter vinifirmus</name>
    <dbReference type="NCBI Taxonomy" id="355591"/>
    <lineage>
        <taxon>Bacteria</taxon>
        <taxon>Pseudomonadati</taxon>
        <taxon>Pseudomonadota</taxon>
        <taxon>Gammaproteobacteria</taxon>
        <taxon>Pseudomonadales</taxon>
        <taxon>Marinobacteraceae</taxon>
        <taxon>Marinobacter</taxon>
    </lineage>
</organism>
<evidence type="ECO:0000313" key="6">
    <source>
        <dbReference type="Proteomes" id="UP000216984"/>
    </source>
</evidence>
<comment type="caution">
    <text evidence="5">The sequence shown here is derived from an EMBL/GenBank/DDBJ whole genome shotgun (WGS) entry which is preliminary data.</text>
</comment>
<evidence type="ECO:0000259" key="4">
    <source>
        <dbReference type="PROSITE" id="PS50949"/>
    </source>
</evidence>
<dbReference type="PANTHER" id="PTHR43537">
    <property type="entry name" value="TRANSCRIPTIONAL REGULATOR, GNTR FAMILY"/>
    <property type="match status" value="1"/>
</dbReference>
<dbReference type="Gene3D" id="1.10.10.10">
    <property type="entry name" value="Winged helix-like DNA-binding domain superfamily/Winged helix DNA-binding domain"/>
    <property type="match status" value="1"/>
</dbReference>
<dbReference type="AlphaFoldDB" id="A0A7Z1ILE1"/>
<dbReference type="PANTHER" id="PTHR43537:SF24">
    <property type="entry name" value="GLUCONATE OPERON TRANSCRIPTIONAL REPRESSOR"/>
    <property type="match status" value="1"/>
</dbReference>
<dbReference type="InterPro" id="IPR036390">
    <property type="entry name" value="WH_DNA-bd_sf"/>
</dbReference>
<dbReference type="SMART" id="SM00895">
    <property type="entry name" value="FCD"/>
    <property type="match status" value="1"/>
</dbReference>
<protein>
    <submittedName>
        <fullName evidence="5">GntR family transcriptional regulator</fullName>
    </submittedName>
</protein>
<dbReference type="InterPro" id="IPR000524">
    <property type="entry name" value="Tscrpt_reg_HTH_GntR"/>
</dbReference>
<feature type="domain" description="HTH gntR-type" evidence="4">
    <location>
        <begin position="4"/>
        <end position="71"/>
    </location>
</feature>
<proteinExistence type="predicted"/>
<dbReference type="Pfam" id="PF00392">
    <property type="entry name" value="GntR"/>
    <property type="match status" value="1"/>
</dbReference>
<evidence type="ECO:0000256" key="3">
    <source>
        <dbReference type="ARBA" id="ARBA00023163"/>
    </source>
</evidence>
<sequence>MNKSTKKAAIYDHILEKLMTRQYRFGEKIVVKELSEETGVSRQPIMSALSNLQERGFVEITAQVGCTVYRPDSRAVSDFYRLFSANEGLIAALAAERGSEDEKRRLVEINEKIGQINPAHSDADTSYRKLNEEFHHQLHQMARSPLVSRQQMANFELSDFFIVQSCGFEVHLSDATDEHQGIIRGVAEGDATVARNAAIAHIDSVASQVVEALQTEVD</sequence>
<dbReference type="EMBL" id="NEFY01000011">
    <property type="protein sequence ID" value="OZC35366.1"/>
    <property type="molecule type" value="Genomic_DNA"/>
</dbReference>
<name>A0A7Z1ILE1_9GAMM</name>
<dbReference type="PROSITE" id="PS50949">
    <property type="entry name" value="HTH_GNTR"/>
    <property type="match status" value="1"/>
</dbReference>
<keyword evidence="1" id="KW-0805">Transcription regulation</keyword>
<dbReference type="InterPro" id="IPR036388">
    <property type="entry name" value="WH-like_DNA-bd_sf"/>
</dbReference>
<keyword evidence="2" id="KW-0238">DNA-binding</keyword>
<reference evidence="5 6" key="1">
    <citation type="submission" date="2017-06" db="EMBL/GenBank/DDBJ databases">
        <title>Draft genome sequence of the halophilic bacterium Marinobacter vinifirmus FB1.</title>
        <authorList>
            <person name="Stepanov V.G."/>
            <person name="Roberts D.J."/>
            <person name="Fox G.E."/>
        </authorList>
    </citation>
    <scope>NUCLEOTIDE SEQUENCE [LARGE SCALE GENOMIC DNA]</scope>
    <source>
        <strain evidence="5 6">FB1</strain>
    </source>
</reference>
<dbReference type="Proteomes" id="UP000216984">
    <property type="component" value="Unassembled WGS sequence"/>
</dbReference>
<dbReference type="Gene3D" id="1.20.120.530">
    <property type="entry name" value="GntR ligand-binding domain-like"/>
    <property type="match status" value="1"/>
</dbReference>
<dbReference type="InterPro" id="IPR008920">
    <property type="entry name" value="TF_FadR/GntR_C"/>
</dbReference>
<dbReference type="SUPFAM" id="SSF46785">
    <property type="entry name" value="Winged helix' DNA-binding domain"/>
    <property type="match status" value="1"/>
</dbReference>
<evidence type="ECO:0000313" key="5">
    <source>
        <dbReference type="EMBL" id="OZC35366.1"/>
    </source>
</evidence>
<keyword evidence="3" id="KW-0804">Transcription</keyword>
<dbReference type="RefSeq" id="WP_094625562.1">
    <property type="nucleotide sequence ID" value="NZ_NEFY01000011.1"/>
</dbReference>
<evidence type="ECO:0000256" key="1">
    <source>
        <dbReference type="ARBA" id="ARBA00023015"/>
    </source>
</evidence>
<dbReference type="SMART" id="SM00345">
    <property type="entry name" value="HTH_GNTR"/>
    <property type="match status" value="1"/>
</dbReference>
<dbReference type="GO" id="GO:0003700">
    <property type="term" value="F:DNA-binding transcription factor activity"/>
    <property type="evidence" value="ECO:0007669"/>
    <property type="project" value="InterPro"/>
</dbReference>
<accession>A0A7Z1ILE1</accession>
<gene>
    <name evidence="5" type="ORF">B9Q17_06605</name>
</gene>